<evidence type="ECO:0000313" key="1">
    <source>
        <dbReference type="EMBL" id="MBO1751366.1"/>
    </source>
</evidence>
<dbReference type="EMBL" id="JAGEMK010000002">
    <property type="protein sequence ID" value="MBO1751366.1"/>
    <property type="molecule type" value="Genomic_DNA"/>
</dbReference>
<evidence type="ECO:0000313" key="2">
    <source>
        <dbReference type="Proteomes" id="UP000664209"/>
    </source>
</evidence>
<dbReference type="AlphaFoldDB" id="A0A939LNU3"/>
<dbReference type="RefSeq" id="WP_208055026.1">
    <property type="nucleotide sequence ID" value="NZ_JAGEMK010000002.1"/>
</dbReference>
<organism evidence="1 2">
    <name type="scientific">Actinotalea soli</name>
    <dbReference type="NCBI Taxonomy" id="2819234"/>
    <lineage>
        <taxon>Bacteria</taxon>
        <taxon>Bacillati</taxon>
        <taxon>Actinomycetota</taxon>
        <taxon>Actinomycetes</taxon>
        <taxon>Micrococcales</taxon>
        <taxon>Cellulomonadaceae</taxon>
        <taxon>Actinotalea</taxon>
    </lineage>
</organism>
<gene>
    <name evidence="1" type="ORF">J4G33_06075</name>
</gene>
<name>A0A939LNU3_9CELL</name>
<keyword evidence="2" id="KW-1185">Reference proteome</keyword>
<reference evidence="1" key="1">
    <citation type="submission" date="2021-03" db="EMBL/GenBank/DDBJ databases">
        <title>Actinotalea soli sp. nov., isolated from soil.</title>
        <authorList>
            <person name="Ping W."/>
            <person name="Zhang J."/>
        </authorList>
    </citation>
    <scope>NUCLEOTIDE SEQUENCE</scope>
    <source>
        <strain evidence="1">BY-33</strain>
    </source>
</reference>
<accession>A0A939LNU3</accession>
<protein>
    <submittedName>
        <fullName evidence="1">Uncharacterized protein</fullName>
    </submittedName>
</protein>
<comment type="caution">
    <text evidence="1">The sequence shown here is derived from an EMBL/GenBank/DDBJ whole genome shotgun (WGS) entry which is preliminary data.</text>
</comment>
<proteinExistence type="predicted"/>
<sequence length="54" mass="5755">MFAINGRAWTAHLLSALTVLAVTLDTTSIPADAWIWGLTAPFTAVQPLCTLQGK</sequence>
<dbReference type="Proteomes" id="UP000664209">
    <property type="component" value="Unassembled WGS sequence"/>
</dbReference>